<keyword evidence="9" id="KW-0645">Protease</keyword>
<protein>
    <submittedName>
        <fullName evidence="9">Rhomboid family intramembrane serine protease</fullName>
    </submittedName>
</protein>
<evidence type="ECO:0000256" key="5">
    <source>
        <dbReference type="ARBA" id="ARBA00022989"/>
    </source>
</evidence>
<dbReference type="Pfam" id="PF01694">
    <property type="entry name" value="Rhomboid"/>
    <property type="match status" value="1"/>
</dbReference>
<dbReference type="PANTHER" id="PTHR43731:SF14">
    <property type="entry name" value="PRESENILIN-ASSOCIATED RHOMBOID-LIKE PROTEIN, MITOCHONDRIAL"/>
    <property type="match status" value="1"/>
</dbReference>
<feature type="transmembrane region" description="Helical" evidence="7">
    <location>
        <begin position="47"/>
        <end position="66"/>
    </location>
</feature>
<dbReference type="InterPro" id="IPR050925">
    <property type="entry name" value="Rhomboid_protease_S54"/>
</dbReference>
<evidence type="ECO:0000256" key="2">
    <source>
        <dbReference type="ARBA" id="ARBA00009045"/>
    </source>
</evidence>
<dbReference type="Proteomes" id="UP000295244">
    <property type="component" value="Unassembled WGS sequence"/>
</dbReference>
<organism evidence="9 10">
    <name type="scientific">Rubrobacter taiwanensis</name>
    <dbReference type="NCBI Taxonomy" id="185139"/>
    <lineage>
        <taxon>Bacteria</taxon>
        <taxon>Bacillati</taxon>
        <taxon>Actinomycetota</taxon>
        <taxon>Rubrobacteria</taxon>
        <taxon>Rubrobacterales</taxon>
        <taxon>Rubrobacteraceae</taxon>
        <taxon>Rubrobacter</taxon>
    </lineage>
</organism>
<dbReference type="Gene3D" id="1.20.1540.10">
    <property type="entry name" value="Rhomboid-like"/>
    <property type="match status" value="1"/>
</dbReference>
<sequence>MLVADGEVWRLGSSMLLHGSFAHLAVNMIALFFLGTFAESVLGRAKFLALFLVSGLSGGIALLYFGSFDTPAVGASGAIFGLVGGILGLALRQGTFSWQNPIIRQLLILTVINLFIGASIPQVSNTAHVGGLVGGALFGWLVSDAAFQRRSALPPTLIFLGLEAALIAFWLLTL</sequence>
<dbReference type="SUPFAM" id="SSF144091">
    <property type="entry name" value="Rhomboid-like"/>
    <property type="match status" value="1"/>
</dbReference>
<evidence type="ECO:0000256" key="3">
    <source>
        <dbReference type="ARBA" id="ARBA00022692"/>
    </source>
</evidence>
<comment type="subcellular location">
    <subcellularLocation>
        <location evidence="1">Membrane</location>
        <topology evidence="1">Multi-pass membrane protein</topology>
    </subcellularLocation>
</comment>
<evidence type="ECO:0000256" key="1">
    <source>
        <dbReference type="ARBA" id="ARBA00004141"/>
    </source>
</evidence>
<evidence type="ECO:0000313" key="10">
    <source>
        <dbReference type="Proteomes" id="UP000295244"/>
    </source>
</evidence>
<keyword evidence="4" id="KW-0378">Hydrolase</keyword>
<keyword evidence="6 7" id="KW-0472">Membrane</keyword>
<keyword evidence="5 7" id="KW-1133">Transmembrane helix</keyword>
<dbReference type="EMBL" id="SKBU01000014">
    <property type="protein sequence ID" value="TCJ17351.1"/>
    <property type="molecule type" value="Genomic_DNA"/>
</dbReference>
<keyword evidence="10" id="KW-1185">Reference proteome</keyword>
<accession>A0A4R1BJ91</accession>
<evidence type="ECO:0000256" key="4">
    <source>
        <dbReference type="ARBA" id="ARBA00022801"/>
    </source>
</evidence>
<feature type="transmembrane region" description="Helical" evidence="7">
    <location>
        <begin position="126"/>
        <end position="143"/>
    </location>
</feature>
<feature type="transmembrane region" description="Helical" evidence="7">
    <location>
        <begin position="72"/>
        <end position="90"/>
    </location>
</feature>
<dbReference type="InterPro" id="IPR022764">
    <property type="entry name" value="Peptidase_S54_rhomboid_dom"/>
</dbReference>
<evidence type="ECO:0000256" key="6">
    <source>
        <dbReference type="ARBA" id="ARBA00023136"/>
    </source>
</evidence>
<dbReference type="GO" id="GO:0006508">
    <property type="term" value="P:proteolysis"/>
    <property type="evidence" value="ECO:0007669"/>
    <property type="project" value="UniProtKB-KW"/>
</dbReference>
<evidence type="ECO:0000313" key="9">
    <source>
        <dbReference type="EMBL" id="TCJ17351.1"/>
    </source>
</evidence>
<dbReference type="GO" id="GO:0016020">
    <property type="term" value="C:membrane"/>
    <property type="evidence" value="ECO:0007669"/>
    <property type="project" value="UniProtKB-SubCell"/>
</dbReference>
<evidence type="ECO:0000259" key="8">
    <source>
        <dbReference type="Pfam" id="PF01694"/>
    </source>
</evidence>
<dbReference type="RefSeq" id="WP_132690509.1">
    <property type="nucleotide sequence ID" value="NZ_SKBU01000014.1"/>
</dbReference>
<feature type="transmembrane region" description="Helical" evidence="7">
    <location>
        <begin position="102"/>
        <end position="120"/>
    </location>
</feature>
<feature type="domain" description="Peptidase S54 rhomboid" evidence="8">
    <location>
        <begin position="6"/>
        <end position="143"/>
    </location>
</feature>
<gene>
    <name evidence="9" type="ORF">E0L93_07420</name>
</gene>
<dbReference type="InterPro" id="IPR035952">
    <property type="entry name" value="Rhomboid-like_sf"/>
</dbReference>
<reference evidence="9 10" key="1">
    <citation type="submission" date="2019-03" db="EMBL/GenBank/DDBJ databases">
        <title>Whole genome sequence of a novel Rubrobacter taiwanensis strain, isolated from Yellowstone National Park.</title>
        <authorList>
            <person name="Freed S."/>
            <person name="Ramaley R.F."/>
            <person name="Kyndt J.A."/>
        </authorList>
    </citation>
    <scope>NUCLEOTIDE SEQUENCE [LARGE SCALE GENOMIC DNA]</scope>
    <source>
        <strain evidence="9 10">Yellowstone</strain>
    </source>
</reference>
<dbReference type="PANTHER" id="PTHR43731">
    <property type="entry name" value="RHOMBOID PROTEASE"/>
    <property type="match status" value="1"/>
</dbReference>
<comment type="similarity">
    <text evidence="2">Belongs to the peptidase S54 family.</text>
</comment>
<comment type="caution">
    <text evidence="9">The sequence shown here is derived from an EMBL/GenBank/DDBJ whole genome shotgun (WGS) entry which is preliminary data.</text>
</comment>
<keyword evidence="3 7" id="KW-0812">Transmembrane</keyword>
<dbReference type="AlphaFoldDB" id="A0A4R1BJ91"/>
<dbReference type="GO" id="GO:0004252">
    <property type="term" value="F:serine-type endopeptidase activity"/>
    <property type="evidence" value="ECO:0007669"/>
    <property type="project" value="InterPro"/>
</dbReference>
<name>A0A4R1BJ91_9ACTN</name>
<feature type="transmembrane region" description="Helical" evidence="7">
    <location>
        <begin position="155"/>
        <end position="172"/>
    </location>
</feature>
<proteinExistence type="inferred from homology"/>
<feature type="transmembrane region" description="Helical" evidence="7">
    <location>
        <begin position="15"/>
        <end position="35"/>
    </location>
</feature>
<dbReference type="OrthoDB" id="9807874at2"/>
<evidence type="ECO:0000256" key="7">
    <source>
        <dbReference type="SAM" id="Phobius"/>
    </source>
</evidence>